<dbReference type="InterPro" id="IPR019554">
    <property type="entry name" value="Soluble_ligand-bd"/>
</dbReference>
<organism evidence="5 6">
    <name type="scientific">Arachnia propionica</name>
    <dbReference type="NCBI Taxonomy" id="1750"/>
    <lineage>
        <taxon>Bacteria</taxon>
        <taxon>Bacillati</taxon>
        <taxon>Actinomycetota</taxon>
        <taxon>Actinomycetes</taxon>
        <taxon>Propionibacteriales</taxon>
        <taxon>Propionibacteriaceae</taxon>
        <taxon>Arachnia</taxon>
    </lineage>
</organism>
<dbReference type="Gene3D" id="1.10.150.320">
    <property type="entry name" value="Photosystem II 12 kDa extrinsic protein"/>
    <property type="match status" value="1"/>
</dbReference>
<dbReference type="GO" id="GO:0015627">
    <property type="term" value="C:type II protein secretion system complex"/>
    <property type="evidence" value="ECO:0007669"/>
    <property type="project" value="TreeGrafter"/>
</dbReference>
<dbReference type="InterPro" id="IPR051675">
    <property type="entry name" value="Endo/Exo/Phosphatase_dom_1"/>
</dbReference>
<dbReference type="InterPro" id="IPR003583">
    <property type="entry name" value="Hlx-hairpin-Hlx_DNA-bd_motif"/>
</dbReference>
<dbReference type="EMBL" id="CP072385">
    <property type="protein sequence ID" value="QUC12421.1"/>
    <property type="molecule type" value="Genomic_DNA"/>
</dbReference>
<gene>
    <name evidence="5" type="primary">comEA</name>
    <name evidence="4" type="ORF">J5A53_07090</name>
    <name evidence="5" type="ORF">NCTC12967_01713</name>
</gene>
<keyword evidence="2" id="KW-0472">Membrane</keyword>
<accession>A0A3N4CTQ8</accession>
<dbReference type="GO" id="GO:0015628">
    <property type="term" value="P:protein secretion by the type II secretion system"/>
    <property type="evidence" value="ECO:0007669"/>
    <property type="project" value="TreeGrafter"/>
</dbReference>
<evidence type="ECO:0000256" key="1">
    <source>
        <dbReference type="SAM" id="MobiDB-lite"/>
    </source>
</evidence>
<feature type="region of interest" description="Disordered" evidence="1">
    <location>
        <begin position="21"/>
        <end position="55"/>
    </location>
</feature>
<dbReference type="NCBIfam" id="TIGR00426">
    <property type="entry name" value="competence protein ComEA helix-hairpin-helix repeat region"/>
    <property type="match status" value="1"/>
</dbReference>
<dbReference type="OrthoDB" id="9758724at2"/>
<dbReference type="OMA" id="RRWPRNI"/>
<keyword evidence="6" id="KW-1185">Reference proteome</keyword>
<evidence type="ECO:0000313" key="4">
    <source>
        <dbReference type="EMBL" id="QUC12421.1"/>
    </source>
</evidence>
<evidence type="ECO:0000259" key="3">
    <source>
        <dbReference type="SMART" id="SM00278"/>
    </source>
</evidence>
<evidence type="ECO:0000313" key="5">
    <source>
        <dbReference type="EMBL" id="VEH70418.1"/>
    </source>
</evidence>
<dbReference type="PANTHER" id="PTHR21180:SF32">
    <property type="entry name" value="ENDONUCLEASE_EXONUCLEASE_PHOSPHATASE FAMILY DOMAIN-CONTAINING PROTEIN 1"/>
    <property type="match status" value="1"/>
</dbReference>
<dbReference type="Gene3D" id="3.10.560.10">
    <property type="entry name" value="Outer membrane lipoprotein wza domain like"/>
    <property type="match status" value="1"/>
</dbReference>
<dbReference type="SMART" id="SM00278">
    <property type="entry name" value="HhH1"/>
    <property type="match status" value="2"/>
</dbReference>
<dbReference type="EMBL" id="LR134406">
    <property type="protein sequence ID" value="VEH70418.1"/>
    <property type="molecule type" value="Genomic_DNA"/>
</dbReference>
<dbReference type="InterPro" id="IPR004509">
    <property type="entry name" value="Competence_ComEA_HhH"/>
</dbReference>
<evidence type="ECO:0000313" key="6">
    <source>
        <dbReference type="Proteomes" id="UP000273044"/>
    </source>
</evidence>
<dbReference type="AlphaFoldDB" id="A0A3N4CTQ8"/>
<dbReference type="GO" id="GO:0003677">
    <property type="term" value="F:DNA binding"/>
    <property type="evidence" value="ECO:0007669"/>
    <property type="project" value="InterPro"/>
</dbReference>
<dbReference type="Proteomes" id="UP000677180">
    <property type="component" value="Chromosome"/>
</dbReference>
<proteinExistence type="predicted"/>
<dbReference type="SUPFAM" id="SSF47781">
    <property type="entry name" value="RuvA domain 2-like"/>
    <property type="match status" value="1"/>
</dbReference>
<dbReference type="GO" id="GO:0006281">
    <property type="term" value="P:DNA repair"/>
    <property type="evidence" value="ECO:0007669"/>
    <property type="project" value="InterPro"/>
</dbReference>
<dbReference type="RefSeq" id="WP_014846773.1">
    <property type="nucleotide sequence ID" value="NZ_CP040007.1"/>
</dbReference>
<dbReference type="InterPro" id="IPR010994">
    <property type="entry name" value="RuvA_2-like"/>
</dbReference>
<reference evidence="5 6" key="1">
    <citation type="submission" date="2018-12" db="EMBL/GenBank/DDBJ databases">
        <authorList>
            <consortium name="Pathogen Informatics"/>
        </authorList>
    </citation>
    <scope>NUCLEOTIDE SEQUENCE [LARGE SCALE GENOMIC DNA]</scope>
    <source>
        <strain evidence="5 6">NCTC12967</strain>
    </source>
</reference>
<feature type="domain" description="Helix-hairpin-helix DNA-binding motif class 1" evidence="3">
    <location>
        <begin position="247"/>
        <end position="266"/>
    </location>
</feature>
<dbReference type="Proteomes" id="UP000273044">
    <property type="component" value="Chromosome"/>
</dbReference>
<dbReference type="PANTHER" id="PTHR21180">
    <property type="entry name" value="ENDONUCLEASE/EXONUCLEASE/PHOSPHATASE FAMILY DOMAIN-CONTAINING PROTEIN 1"/>
    <property type="match status" value="1"/>
</dbReference>
<evidence type="ECO:0000256" key="2">
    <source>
        <dbReference type="SAM" id="Phobius"/>
    </source>
</evidence>
<dbReference type="Pfam" id="PF10531">
    <property type="entry name" value="SLBB"/>
    <property type="match status" value="1"/>
</dbReference>
<reference evidence="4" key="2">
    <citation type="submission" date="2021-03" db="EMBL/GenBank/DDBJ databases">
        <title>Human Oral Microbial Genomes.</title>
        <authorList>
            <person name="Johnston C.D."/>
            <person name="Chen T."/>
            <person name="Dewhirst F.E."/>
        </authorList>
    </citation>
    <scope>NUCLEOTIDE SEQUENCE</scope>
    <source>
        <strain evidence="4">F0714</strain>
    </source>
</reference>
<feature type="transmembrane region" description="Helical" evidence="2">
    <location>
        <begin position="69"/>
        <end position="88"/>
    </location>
</feature>
<feature type="domain" description="Helix-hairpin-helix DNA-binding motif class 1" evidence="3">
    <location>
        <begin position="217"/>
        <end position="236"/>
    </location>
</feature>
<sequence length="269" mass="27235">MGSLTEQQQIERARLALVASGQTPLGAARRADDIPPSNNESGKEEASESPGQQAPKGWRRVVMLGREHIIVVAALLVGVVLITVHALGQSSATELPALSPSAVSVPTMAVSPGPAASASRGPVRVHVLGAVVRPGVVSVPEGAIVQDVIEAAGGLVPGADPGELNLATPVKDGQQVIVGTSESPRGEVVDPGGGSPAAGSTTAAGAGLVNLNRATSQQLQELPGVGPVLAEAIIKWRTDNGSFTDISQLRQVSGIGPKLFEKLSPLVTL</sequence>
<dbReference type="Pfam" id="PF12836">
    <property type="entry name" value="HHH_3"/>
    <property type="match status" value="1"/>
</dbReference>
<name>A0A3N4CTQ8_9ACTN</name>
<keyword evidence="2" id="KW-1133">Transmembrane helix</keyword>
<protein>
    <submittedName>
        <fullName evidence="5">ComE operon protein 1</fullName>
    </submittedName>
    <submittedName>
        <fullName evidence="4">Helix-hairpin-helix domain-containing protein</fullName>
    </submittedName>
</protein>
<keyword evidence="2" id="KW-0812">Transmembrane</keyword>
<dbReference type="GeneID" id="64407177"/>